<reference evidence="2 3" key="1">
    <citation type="submission" date="2016-04" db="EMBL/GenBank/DDBJ databases">
        <authorList>
            <person name="Evans L.H."/>
            <person name="Alamgir A."/>
            <person name="Owens N."/>
            <person name="Weber N.D."/>
            <person name="Virtaneva K."/>
            <person name="Barbian K."/>
            <person name="Babar A."/>
            <person name="Rosenke K."/>
        </authorList>
    </citation>
    <scope>NUCLEOTIDE SEQUENCE [LARGE SCALE GENOMIC DNA]</scope>
    <source>
        <strain evidence="2 3">CCM 8644</strain>
    </source>
</reference>
<dbReference type="Gene3D" id="1.25.10.10">
    <property type="entry name" value="Leucine-rich Repeat Variant"/>
    <property type="match status" value="1"/>
</dbReference>
<dbReference type="InterPro" id="IPR017850">
    <property type="entry name" value="Alkaline_phosphatase_core_sf"/>
</dbReference>
<dbReference type="RefSeq" id="WP_068821577.1">
    <property type="nucleotide sequence ID" value="NZ_LWHJ01000022.1"/>
</dbReference>
<dbReference type="SUPFAM" id="SSF53649">
    <property type="entry name" value="Alkaline phosphatase-like"/>
    <property type="match status" value="1"/>
</dbReference>
<evidence type="ECO:0000259" key="1">
    <source>
        <dbReference type="Pfam" id="PF00884"/>
    </source>
</evidence>
<dbReference type="EMBL" id="LWHJ01000022">
    <property type="protein sequence ID" value="OAQ40340.1"/>
    <property type="molecule type" value="Genomic_DNA"/>
</dbReference>
<dbReference type="Pfam" id="PF13646">
    <property type="entry name" value="HEAT_2"/>
    <property type="match status" value="1"/>
</dbReference>
<dbReference type="Pfam" id="PF00884">
    <property type="entry name" value="Sulfatase"/>
    <property type="match status" value="1"/>
</dbReference>
<dbReference type="Proteomes" id="UP000078459">
    <property type="component" value="Unassembled WGS sequence"/>
</dbReference>
<dbReference type="PANTHER" id="PTHR43751:SF1">
    <property type="entry name" value="SULFATASE ATSG-RELATED"/>
    <property type="match status" value="1"/>
</dbReference>
<reference evidence="2 3" key="2">
    <citation type="submission" date="2016-06" db="EMBL/GenBank/DDBJ databases">
        <title>Pedobacter psychrophilus sp. nov., isolated from Antarctic fragmentary rock.</title>
        <authorList>
            <person name="Svec P."/>
        </authorList>
    </citation>
    <scope>NUCLEOTIDE SEQUENCE [LARGE SCALE GENOMIC DNA]</scope>
    <source>
        <strain evidence="2 3">CCM 8644</strain>
    </source>
</reference>
<gene>
    <name evidence="2" type="ORF">A5893_05145</name>
</gene>
<sequence length="618" mass="70671">MRNLFFIFSVLMICSIHSIAQKNDERPNILWIVSEDNTTMLGCYGDKYATTPNIDNFAKEGVLYQNAFSNPACAISRAALITGMHPSSLGIELMRSDYPIPNSIKFFPSYLKEAGYYTTNNAKEDYNTTKRKNVWNESNGKATYKNRKPGQPFFAVFNLGVTHESSIGIHGSYENLQHDPEKVVIPPYLPSNPEMKKDFALYYDKIEKMDNQVAKLLKELDEAGLSDNTIVFYYSDNGGVLGRSKRFLYDSGVHVPLIIRFPEKYKSLAPSPIGSITDRVVSFEDFAPTVLSLAGVKTSKNMQGVPFLGKYQEAEKQYALSLRGRIDETIEMSRTIRDKQYRYIRNYMPHKIYGQHNEYYWETKSIVSWEKAFKEGKLNALQSSFWFAKPTEELYDVNADPYNITNLINDKNYKNILEKMRNDFNKLMIKNNDAGFIPESMRVDISKNSTVYEYAQSSNYPLKRILETVDYTINRNNDHLPELIARLNDENPIVRYWAATGCTILGKKALKAKKKLTELLNDNEAVVRIAAAEALYSLNKSTKGITALNNSLQSDNELERLEALTVLESMNKDVKSALPAIKSMIDLHEDKKNQEKQTWQLPHDVKVAKRIVSNIQMN</sequence>
<evidence type="ECO:0000313" key="3">
    <source>
        <dbReference type="Proteomes" id="UP000078459"/>
    </source>
</evidence>
<dbReference type="CDD" id="cd16027">
    <property type="entry name" value="SGSH"/>
    <property type="match status" value="1"/>
</dbReference>
<proteinExistence type="predicted"/>
<evidence type="ECO:0000313" key="2">
    <source>
        <dbReference type="EMBL" id="OAQ40340.1"/>
    </source>
</evidence>
<feature type="domain" description="Sulfatase N-terminal" evidence="1">
    <location>
        <begin position="27"/>
        <end position="296"/>
    </location>
</feature>
<protein>
    <submittedName>
        <fullName evidence="2">Sulfatase</fullName>
    </submittedName>
</protein>
<dbReference type="InterPro" id="IPR011989">
    <property type="entry name" value="ARM-like"/>
</dbReference>
<dbReference type="OrthoDB" id="975025at2"/>
<name>A0A179DI03_9SPHI</name>
<dbReference type="STRING" id="1826909.A5893_05145"/>
<dbReference type="PANTHER" id="PTHR43751">
    <property type="entry name" value="SULFATASE"/>
    <property type="match status" value="1"/>
</dbReference>
<organism evidence="2 3">
    <name type="scientific">Pedobacter psychrophilus</name>
    <dbReference type="NCBI Taxonomy" id="1826909"/>
    <lineage>
        <taxon>Bacteria</taxon>
        <taxon>Pseudomonadati</taxon>
        <taxon>Bacteroidota</taxon>
        <taxon>Sphingobacteriia</taxon>
        <taxon>Sphingobacteriales</taxon>
        <taxon>Sphingobacteriaceae</taxon>
        <taxon>Pedobacter</taxon>
    </lineage>
</organism>
<dbReference type="InterPro" id="IPR052701">
    <property type="entry name" value="GAG_Ulvan_Degrading_Sulfatases"/>
</dbReference>
<dbReference type="AlphaFoldDB" id="A0A179DI03"/>
<dbReference type="Gene3D" id="3.40.720.10">
    <property type="entry name" value="Alkaline Phosphatase, subunit A"/>
    <property type="match status" value="1"/>
</dbReference>
<dbReference type="InterPro" id="IPR000917">
    <property type="entry name" value="Sulfatase_N"/>
</dbReference>
<accession>A0A179DI03</accession>
<comment type="caution">
    <text evidence="2">The sequence shown here is derived from an EMBL/GenBank/DDBJ whole genome shotgun (WGS) entry which is preliminary data.</text>
</comment>
<dbReference type="InterPro" id="IPR016024">
    <property type="entry name" value="ARM-type_fold"/>
</dbReference>
<keyword evidence="3" id="KW-1185">Reference proteome</keyword>
<dbReference type="SUPFAM" id="SSF48371">
    <property type="entry name" value="ARM repeat"/>
    <property type="match status" value="1"/>
</dbReference>